<evidence type="ECO:0000256" key="4">
    <source>
        <dbReference type="ARBA" id="ARBA00022741"/>
    </source>
</evidence>
<protein>
    <submittedName>
        <fullName evidence="10">Origin recognition complex subunit 5 C-terminus-domain-containing protein</fullName>
    </submittedName>
</protein>
<name>A0AA39ZWW2_9PEZI</name>
<comment type="similarity">
    <text evidence="2">Belongs to the ORC5 family.</text>
</comment>
<dbReference type="AlphaFoldDB" id="A0AA39ZWW2"/>
<evidence type="ECO:0000313" key="11">
    <source>
        <dbReference type="Proteomes" id="UP001172102"/>
    </source>
</evidence>
<keyword evidence="3" id="KW-0235">DNA replication</keyword>
<dbReference type="GO" id="GO:0005664">
    <property type="term" value="C:nuclear origin of replication recognition complex"/>
    <property type="evidence" value="ECO:0007669"/>
    <property type="project" value="TreeGrafter"/>
</dbReference>
<dbReference type="InterPro" id="IPR047088">
    <property type="entry name" value="ORC5_C"/>
</dbReference>
<dbReference type="Pfam" id="PF13191">
    <property type="entry name" value="AAA_16"/>
    <property type="match status" value="1"/>
</dbReference>
<keyword evidence="11" id="KW-1185">Reference proteome</keyword>
<dbReference type="Pfam" id="PF14630">
    <property type="entry name" value="ORC5_C"/>
    <property type="match status" value="1"/>
</dbReference>
<accession>A0AA39ZWW2</accession>
<dbReference type="PANTHER" id="PTHR12705">
    <property type="entry name" value="ORIGIN RECOGNITION COMPLEX SUBUNIT 5"/>
    <property type="match status" value="1"/>
</dbReference>
<evidence type="ECO:0000313" key="10">
    <source>
        <dbReference type="EMBL" id="KAK0705137.1"/>
    </source>
</evidence>
<sequence length="500" mass="53680">MTNALFQLPDELVLTTLAQAFPCRDSQIRALATLLHPAAAPCRNLVLYGTEATGKTAVTTALLESLETEEIDSEGPSLKFAVVNSVECITSRHLFESIVGKAAVALDWDRAPSKCETVSQLAVELSKMLKYTSRPDSFRFALVFDGIDRQREAPPTLLPALARLSEIIPCLTTVFIVTSPPANFLRTSFVPHLRFPNYTKAEFVAILATDPPVPLPNTTAQETADLWARFAAAVHDALAHAASRTLPSIKHACSALWPRFTAPILTGTHAPREFSKLLVAARVYFHDERLLDPGIVAPTVPAQPAPNGTCPAANGSAPVPPTTLTQTLKAAAAPTTDLASLLPITARLLLLAAYLASHNATRHDLVLFSTHHHGRRRRRGGLSVGVGRGAGGRSKHRKIARKLLGAHAFVLERMMAIFAAVRGEWDARFLESGGEAADAADVGMAIATLASLRLLVRVGGAQAGGDPMDRGGKWRVNAGWEVVRGLGRSMGVEVEDWLIE</sequence>
<keyword evidence="6" id="KW-0539">Nucleus</keyword>
<reference evidence="10" key="1">
    <citation type="submission" date="2023-06" db="EMBL/GenBank/DDBJ databases">
        <title>Genome-scale phylogeny and comparative genomics of the fungal order Sordariales.</title>
        <authorList>
            <consortium name="Lawrence Berkeley National Laboratory"/>
            <person name="Hensen N."/>
            <person name="Bonometti L."/>
            <person name="Westerberg I."/>
            <person name="Brannstrom I.O."/>
            <person name="Guillou S."/>
            <person name="Cros-Aarteil S."/>
            <person name="Calhoun S."/>
            <person name="Haridas S."/>
            <person name="Kuo A."/>
            <person name="Mondo S."/>
            <person name="Pangilinan J."/>
            <person name="Riley R."/>
            <person name="Labutti K."/>
            <person name="Andreopoulos B."/>
            <person name="Lipzen A."/>
            <person name="Chen C."/>
            <person name="Yanf M."/>
            <person name="Daum C."/>
            <person name="Ng V."/>
            <person name="Clum A."/>
            <person name="Steindorff A."/>
            <person name="Ohm R."/>
            <person name="Martin F."/>
            <person name="Silar P."/>
            <person name="Natvig D."/>
            <person name="Lalanne C."/>
            <person name="Gautier V."/>
            <person name="Ament-Velasquez S.L."/>
            <person name="Kruys A."/>
            <person name="Hutchinson M.I."/>
            <person name="Powell A.J."/>
            <person name="Barry K."/>
            <person name="Miller A.N."/>
            <person name="Grigoriev I.V."/>
            <person name="Debuchy R."/>
            <person name="Gladieux P."/>
            <person name="Thoren M.H."/>
            <person name="Johannesson H."/>
        </authorList>
    </citation>
    <scope>NUCLEOTIDE SEQUENCE</scope>
    <source>
        <strain evidence="10">SMH4607-1</strain>
    </source>
</reference>
<evidence type="ECO:0000256" key="6">
    <source>
        <dbReference type="ARBA" id="ARBA00023242"/>
    </source>
</evidence>
<evidence type="ECO:0000259" key="8">
    <source>
        <dbReference type="Pfam" id="PF14630"/>
    </source>
</evidence>
<evidence type="ECO:0000256" key="1">
    <source>
        <dbReference type="ARBA" id="ARBA00004123"/>
    </source>
</evidence>
<dbReference type="PANTHER" id="PTHR12705:SF0">
    <property type="entry name" value="ORIGIN RECOGNITION COMPLEX SUBUNIT 5"/>
    <property type="match status" value="1"/>
</dbReference>
<comment type="subcellular location">
    <subcellularLocation>
        <location evidence="1">Nucleus</location>
    </subcellularLocation>
</comment>
<evidence type="ECO:0000259" key="7">
    <source>
        <dbReference type="Pfam" id="PF13191"/>
    </source>
</evidence>
<keyword evidence="4" id="KW-0547">Nucleotide-binding</keyword>
<dbReference type="InterPro" id="IPR048866">
    <property type="entry name" value="ORC5_lid"/>
</dbReference>
<feature type="domain" description="Origin recognition complex subunit 5 C-terminal" evidence="8">
    <location>
        <begin position="342"/>
        <end position="498"/>
    </location>
</feature>
<dbReference type="Proteomes" id="UP001172102">
    <property type="component" value="Unassembled WGS sequence"/>
</dbReference>
<feature type="domain" description="Orc1-like AAA ATPase" evidence="7">
    <location>
        <begin position="21"/>
        <end position="167"/>
    </location>
</feature>
<dbReference type="Gene3D" id="3.40.50.300">
    <property type="entry name" value="P-loop containing nucleotide triphosphate hydrolases"/>
    <property type="match status" value="1"/>
</dbReference>
<comment type="caution">
    <text evidence="10">The sequence shown here is derived from an EMBL/GenBank/DDBJ whole genome shotgun (WGS) entry which is preliminary data.</text>
</comment>
<evidence type="ECO:0000256" key="3">
    <source>
        <dbReference type="ARBA" id="ARBA00022705"/>
    </source>
</evidence>
<evidence type="ECO:0000259" key="9">
    <source>
        <dbReference type="Pfam" id="PF21639"/>
    </source>
</evidence>
<keyword evidence="5" id="KW-0067">ATP-binding</keyword>
<feature type="domain" description="ORC5 lid" evidence="9">
    <location>
        <begin position="227"/>
        <end position="285"/>
    </location>
</feature>
<dbReference type="Gene3D" id="1.10.8.60">
    <property type="match status" value="1"/>
</dbReference>
<gene>
    <name evidence="10" type="ORF">B0H67DRAFT_499299</name>
</gene>
<dbReference type="GO" id="GO:0003688">
    <property type="term" value="F:DNA replication origin binding"/>
    <property type="evidence" value="ECO:0007669"/>
    <property type="project" value="TreeGrafter"/>
</dbReference>
<dbReference type="InterPro" id="IPR041664">
    <property type="entry name" value="AAA_16"/>
</dbReference>
<dbReference type="SUPFAM" id="SSF52540">
    <property type="entry name" value="P-loop containing nucleoside triphosphate hydrolases"/>
    <property type="match status" value="1"/>
</dbReference>
<dbReference type="GO" id="GO:0006270">
    <property type="term" value="P:DNA replication initiation"/>
    <property type="evidence" value="ECO:0007669"/>
    <property type="project" value="TreeGrafter"/>
</dbReference>
<organism evidence="10 11">
    <name type="scientific">Lasiosphaeris hirsuta</name>
    <dbReference type="NCBI Taxonomy" id="260670"/>
    <lineage>
        <taxon>Eukaryota</taxon>
        <taxon>Fungi</taxon>
        <taxon>Dikarya</taxon>
        <taxon>Ascomycota</taxon>
        <taxon>Pezizomycotina</taxon>
        <taxon>Sordariomycetes</taxon>
        <taxon>Sordariomycetidae</taxon>
        <taxon>Sordariales</taxon>
        <taxon>Lasiosphaeriaceae</taxon>
        <taxon>Lasiosphaeris</taxon>
    </lineage>
</organism>
<dbReference type="Pfam" id="PF21639">
    <property type="entry name" value="ORC5_lid"/>
    <property type="match status" value="1"/>
</dbReference>
<proteinExistence type="inferred from homology"/>
<evidence type="ECO:0000256" key="2">
    <source>
        <dbReference type="ARBA" id="ARBA00006269"/>
    </source>
</evidence>
<dbReference type="InterPro" id="IPR020796">
    <property type="entry name" value="ORC5"/>
</dbReference>
<dbReference type="EMBL" id="JAUKUA010000007">
    <property type="protein sequence ID" value="KAK0705137.1"/>
    <property type="molecule type" value="Genomic_DNA"/>
</dbReference>
<dbReference type="InterPro" id="IPR027417">
    <property type="entry name" value="P-loop_NTPase"/>
</dbReference>
<evidence type="ECO:0000256" key="5">
    <source>
        <dbReference type="ARBA" id="ARBA00022840"/>
    </source>
</evidence>